<proteinExistence type="predicted"/>
<dbReference type="EnsemblPlants" id="ORUFI12G06710.1">
    <property type="protein sequence ID" value="ORUFI12G06710.1"/>
    <property type="gene ID" value="ORUFI12G06710"/>
</dbReference>
<evidence type="ECO:0008006" key="3">
    <source>
        <dbReference type="Google" id="ProtNLM"/>
    </source>
</evidence>
<name>A0A0E0RF11_ORYRU</name>
<accession>A0A0E0RF11</accession>
<reference evidence="1" key="2">
    <citation type="submission" date="2015-06" db="UniProtKB">
        <authorList>
            <consortium name="EnsemblPlants"/>
        </authorList>
    </citation>
    <scope>IDENTIFICATION</scope>
</reference>
<dbReference type="Proteomes" id="UP000008022">
    <property type="component" value="Unassembled WGS sequence"/>
</dbReference>
<protein>
    <recommendedName>
        <fullName evidence="3">Rx N-terminal domain-containing protein</fullName>
    </recommendedName>
</protein>
<evidence type="ECO:0000313" key="2">
    <source>
        <dbReference type="Proteomes" id="UP000008022"/>
    </source>
</evidence>
<dbReference type="AlphaFoldDB" id="A0A0E0RF11"/>
<evidence type="ECO:0000313" key="1">
    <source>
        <dbReference type="EnsemblPlants" id="ORUFI12G06710.1"/>
    </source>
</evidence>
<keyword evidence="2" id="KW-1185">Reference proteome</keyword>
<sequence>MAHQVVVALDRSVLKLIDGILSLLDCIPELPQPCIKVVEGLVGKEGDRRSVSAMFIVNLINKASAYLDKDRKSDKLKPLMNKLHEDWLMIQPMFDALTANQVESFGYLDMWRLRDAIEKLEDAIDEHEYYKLREKANDQQEQSRKAEESYQGFRKIYCTPIGTNQLYTCFAPRLRDKLLSSNAQ</sequence>
<organism evidence="1 2">
    <name type="scientific">Oryza rufipogon</name>
    <name type="common">Brownbeard rice</name>
    <name type="synonym">Asian wild rice</name>
    <dbReference type="NCBI Taxonomy" id="4529"/>
    <lineage>
        <taxon>Eukaryota</taxon>
        <taxon>Viridiplantae</taxon>
        <taxon>Streptophyta</taxon>
        <taxon>Embryophyta</taxon>
        <taxon>Tracheophyta</taxon>
        <taxon>Spermatophyta</taxon>
        <taxon>Magnoliopsida</taxon>
        <taxon>Liliopsida</taxon>
        <taxon>Poales</taxon>
        <taxon>Poaceae</taxon>
        <taxon>BOP clade</taxon>
        <taxon>Oryzoideae</taxon>
        <taxon>Oryzeae</taxon>
        <taxon>Oryzinae</taxon>
        <taxon>Oryza</taxon>
    </lineage>
</organism>
<reference evidence="2" key="1">
    <citation type="submission" date="2013-06" db="EMBL/GenBank/DDBJ databases">
        <authorList>
            <person name="Zhao Q."/>
        </authorList>
    </citation>
    <scope>NUCLEOTIDE SEQUENCE</scope>
    <source>
        <strain evidence="2">cv. W1943</strain>
    </source>
</reference>
<dbReference type="HOGENOM" id="CLU_1470466_0_0_1"/>
<dbReference type="Gramene" id="ORUFI12G06710.1">
    <property type="protein sequence ID" value="ORUFI12G06710.1"/>
    <property type="gene ID" value="ORUFI12G06710"/>
</dbReference>